<evidence type="ECO:0000313" key="2">
    <source>
        <dbReference type="Proteomes" id="UP000191680"/>
    </source>
</evidence>
<dbReference type="NCBIfam" id="NF047658">
    <property type="entry name" value="HYC_CC_PP"/>
    <property type="match status" value="1"/>
</dbReference>
<dbReference type="Proteomes" id="UP000191680">
    <property type="component" value="Unassembled WGS sequence"/>
</dbReference>
<gene>
    <name evidence="1" type="ORF">BUL40_10205</name>
</gene>
<dbReference type="AlphaFoldDB" id="A0A1V6LRL5"/>
<accession>A0A1V6LRL5</accession>
<dbReference type="InterPro" id="IPR058060">
    <property type="entry name" value="HYC_CC_PP"/>
</dbReference>
<comment type="caution">
    <text evidence="1">The sequence shown here is derived from an EMBL/GenBank/DDBJ whole genome shotgun (WGS) entry which is preliminary data.</text>
</comment>
<keyword evidence="2" id="KW-1185">Reference proteome</keyword>
<proteinExistence type="predicted"/>
<sequence length="106" mass="11967">MGRVMDVAFFHGAEDCGMKAALAALEMEQENPGCCDDDSFTLTGQDDLIKVSWDDLDFEQQVFLQTYTVAYLHLLSVVLEEVATPLIEAPPLPERKLHQLYEVYLI</sequence>
<protein>
    <submittedName>
        <fullName evidence="1">Uncharacterized protein</fullName>
    </submittedName>
</protein>
<organism evidence="1 2">
    <name type="scientific">Croceivirga radicis</name>
    <dbReference type="NCBI Taxonomy" id="1929488"/>
    <lineage>
        <taxon>Bacteria</taxon>
        <taxon>Pseudomonadati</taxon>
        <taxon>Bacteroidota</taxon>
        <taxon>Flavobacteriia</taxon>
        <taxon>Flavobacteriales</taxon>
        <taxon>Flavobacteriaceae</taxon>
        <taxon>Croceivirga</taxon>
    </lineage>
</organism>
<evidence type="ECO:0000313" key="1">
    <source>
        <dbReference type="EMBL" id="OQD42606.1"/>
    </source>
</evidence>
<dbReference type="EMBL" id="MTBC01000006">
    <property type="protein sequence ID" value="OQD42606.1"/>
    <property type="molecule type" value="Genomic_DNA"/>
</dbReference>
<reference evidence="1 2" key="1">
    <citation type="submission" date="2016-12" db="EMBL/GenBank/DDBJ databases">
        <authorList>
            <person name="Song W.-J."/>
            <person name="Kurnit D.M."/>
        </authorList>
    </citation>
    <scope>NUCLEOTIDE SEQUENCE [LARGE SCALE GENOMIC DNA]</scope>
    <source>
        <strain evidence="1 2">HSG9</strain>
    </source>
</reference>
<name>A0A1V6LRL5_9FLAO</name>